<dbReference type="PANTHER" id="PTHR43779">
    <property type="entry name" value="DIOXYGENASE RV0097-RELATED"/>
    <property type="match status" value="1"/>
</dbReference>
<keyword evidence="9" id="KW-1185">Reference proteome</keyword>
<protein>
    <submittedName>
        <fullName evidence="8">Clavaminate synthase-like protein</fullName>
    </submittedName>
</protein>
<dbReference type="GO" id="GO:0051213">
    <property type="term" value="F:dioxygenase activity"/>
    <property type="evidence" value="ECO:0007669"/>
    <property type="project" value="UniProtKB-KW"/>
</dbReference>
<dbReference type="InterPro" id="IPR042098">
    <property type="entry name" value="TauD-like_sf"/>
</dbReference>
<reference evidence="8" key="1">
    <citation type="submission" date="2020-11" db="EMBL/GenBank/DDBJ databases">
        <authorList>
            <consortium name="DOE Joint Genome Institute"/>
            <person name="Ahrendt S."/>
            <person name="Riley R."/>
            <person name="Andreopoulos W."/>
            <person name="Labutti K."/>
            <person name="Pangilinan J."/>
            <person name="Ruiz-Duenas F.J."/>
            <person name="Barrasa J.M."/>
            <person name="Sanchez-Garcia M."/>
            <person name="Camarero S."/>
            <person name="Miyauchi S."/>
            <person name="Serrano A."/>
            <person name="Linde D."/>
            <person name="Babiker R."/>
            <person name="Drula E."/>
            <person name="Ayuso-Fernandez I."/>
            <person name="Pacheco R."/>
            <person name="Padilla G."/>
            <person name="Ferreira P."/>
            <person name="Barriuso J."/>
            <person name="Kellner H."/>
            <person name="Castanera R."/>
            <person name="Alfaro M."/>
            <person name="Ramirez L."/>
            <person name="Pisabarro A.G."/>
            <person name="Kuo A."/>
            <person name="Tritt A."/>
            <person name="Lipzen A."/>
            <person name="He G."/>
            <person name="Yan M."/>
            <person name="Ng V."/>
            <person name="Cullen D."/>
            <person name="Martin F."/>
            <person name="Rosso M.-N."/>
            <person name="Henrissat B."/>
            <person name="Hibbett D."/>
            <person name="Martinez A.T."/>
            <person name="Grigoriev I.V."/>
        </authorList>
    </citation>
    <scope>NUCLEOTIDE SEQUENCE</scope>
    <source>
        <strain evidence="8">CIRM-BRFM 674</strain>
    </source>
</reference>
<evidence type="ECO:0000259" key="7">
    <source>
        <dbReference type="Pfam" id="PF02668"/>
    </source>
</evidence>
<dbReference type="Pfam" id="PF02668">
    <property type="entry name" value="TauD"/>
    <property type="match status" value="1"/>
</dbReference>
<dbReference type="PANTHER" id="PTHR43779:SF2">
    <property type="entry name" value="ALPHA-KETOGLUTARATE-DEPENDENT XANTHINE DIOXYGENASE XAN1"/>
    <property type="match status" value="1"/>
</dbReference>
<proteinExistence type="inferred from homology"/>
<organism evidence="8 9">
    <name type="scientific">Pholiota conissans</name>
    <dbReference type="NCBI Taxonomy" id="109636"/>
    <lineage>
        <taxon>Eukaryota</taxon>
        <taxon>Fungi</taxon>
        <taxon>Dikarya</taxon>
        <taxon>Basidiomycota</taxon>
        <taxon>Agaricomycotina</taxon>
        <taxon>Agaricomycetes</taxon>
        <taxon>Agaricomycetidae</taxon>
        <taxon>Agaricales</taxon>
        <taxon>Agaricineae</taxon>
        <taxon>Strophariaceae</taxon>
        <taxon>Pholiota</taxon>
    </lineage>
</organism>
<accession>A0A9P5YYG0</accession>
<feature type="domain" description="TauD/TfdA-like" evidence="7">
    <location>
        <begin position="21"/>
        <end position="376"/>
    </location>
</feature>
<evidence type="ECO:0000256" key="1">
    <source>
        <dbReference type="ARBA" id="ARBA00001954"/>
    </source>
</evidence>
<evidence type="ECO:0000256" key="5">
    <source>
        <dbReference type="ARBA" id="ARBA00023002"/>
    </source>
</evidence>
<dbReference type="OrthoDB" id="93019at2759"/>
<dbReference type="Gene3D" id="3.60.130.10">
    <property type="entry name" value="Clavaminate synthase-like"/>
    <property type="match status" value="1"/>
</dbReference>
<comment type="similarity">
    <text evidence="2">Belongs to the TfdA dioxygenase family.</text>
</comment>
<gene>
    <name evidence="8" type="ORF">BDN70DRAFT_809536</name>
</gene>
<keyword evidence="3" id="KW-0479">Metal-binding</keyword>
<comment type="cofactor">
    <cofactor evidence="1">
        <name>Fe(2+)</name>
        <dbReference type="ChEBI" id="CHEBI:29033"/>
    </cofactor>
</comment>
<evidence type="ECO:0000256" key="3">
    <source>
        <dbReference type="ARBA" id="ARBA00022723"/>
    </source>
</evidence>
<evidence type="ECO:0000313" key="9">
    <source>
        <dbReference type="Proteomes" id="UP000807469"/>
    </source>
</evidence>
<keyword evidence="4" id="KW-0223">Dioxygenase</keyword>
<evidence type="ECO:0000313" key="8">
    <source>
        <dbReference type="EMBL" id="KAF9478062.1"/>
    </source>
</evidence>
<dbReference type="Proteomes" id="UP000807469">
    <property type="component" value="Unassembled WGS sequence"/>
</dbReference>
<dbReference type="AlphaFoldDB" id="A0A9P5YYG0"/>
<dbReference type="InterPro" id="IPR051178">
    <property type="entry name" value="TfdA_dioxygenase"/>
</dbReference>
<sequence length="396" mass="45068">MPLSFVPLSFPASVDVDKFRDFGREVRGFEVSTLTDAEVFSEIERELYEHDLLLFRNIDLTPQQQYALVKAFDPTSESYGHGNKALDKTKTNIIHGYVTSLPNSPQVQIIGHGVVRDHEGIEEITLKHGRHPEFHKTRVSEEDEAKGFTRFFRWHMDAALYDLAPPKVTALYGLKVPKGPLQTIRYDDGTGDELKVTLGTTAFVSGKTMFDILPKELKSLVVRARARYAPRPFQWMRKAKAKPTGLGLVTEGAEIPLDELQWEESKVKIYPFLWKNPVTGELHLQVHPCAIQEIYIDPLPKGRTTENALYPEGGNLTDLHEIRDLVYKIQRPGITPNLVYPHPWEEKDLVLFNNRGLTHSVVGFFKEGQIRLFHQCNLEGSDEPAGPTEEDVMRWA</sequence>
<dbReference type="EMBL" id="MU155243">
    <property type="protein sequence ID" value="KAF9478062.1"/>
    <property type="molecule type" value="Genomic_DNA"/>
</dbReference>
<evidence type="ECO:0000256" key="2">
    <source>
        <dbReference type="ARBA" id="ARBA00005896"/>
    </source>
</evidence>
<keyword evidence="6" id="KW-0408">Iron</keyword>
<evidence type="ECO:0000256" key="6">
    <source>
        <dbReference type="ARBA" id="ARBA00023004"/>
    </source>
</evidence>
<evidence type="ECO:0000256" key="4">
    <source>
        <dbReference type="ARBA" id="ARBA00022964"/>
    </source>
</evidence>
<name>A0A9P5YYG0_9AGAR</name>
<dbReference type="GO" id="GO:0046872">
    <property type="term" value="F:metal ion binding"/>
    <property type="evidence" value="ECO:0007669"/>
    <property type="project" value="UniProtKB-KW"/>
</dbReference>
<dbReference type="InterPro" id="IPR003819">
    <property type="entry name" value="TauD/TfdA-like"/>
</dbReference>
<keyword evidence="5" id="KW-0560">Oxidoreductase</keyword>
<comment type="caution">
    <text evidence="8">The sequence shown here is derived from an EMBL/GenBank/DDBJ whole genome shotgun (WGS) entry which is preliminary data.</text>
</comment>
<dbReference type="SUPFAM" id="SSF51197">
    <property type="entry name" value="Clavaminate synthase-like"/>
    <property type="match status" value="1"/>
</dbReference>